<dbReference type="EMBL" id="BAABGA010000022">
    <property type="protein sequence ID" value="GAA4450796.1"/>
    <property type="molecule type" value="Genomic_DNA"/>
</dbReference>
<keyword evidence="1" id="KW-0732">Signal</keyword>
<sequence length="56" mass="6243">MLAFTKLRSLTTLVVLAMLAASSANADDYGRLVFSDDFDRNESQELKDEPANGWTF</sequence>
<gene>
    <name evidence="2" type="ORF">GCM10023156_17470</name>
</gene>
<reference evidence="3" key="1">
    <citation type="journal article" date="2019" name="Int. J. Syst. Evol. Microbiol.">
        <title>The Global Catalogue of Microorganisms (GCM) 10K type strain sequencing project: providing services to taxonomists for standard genome sequencing and annotation.</title>
        <authorList>
            <consortium name="The Broad Institute Genomics Platform"/>
            <consortium name="The Broad Institute Genome Sequencing Center for Infectious Disease"/>
            <person name="Wu L."/>
            <person name="Ma J."/>
        </authorList>
    </citation>
    <scope>NUCLEOTIDE SEQUENCE [LARGE SCALE GENOMIC DNA]</scope>
    <source>
        <strain evidence="3">JCM 17759</strain>
    </source>
</reference>
<proteinExistence type="predicted"/>
<name>A0ABP8MJ29_9BACT</name>
<feature type="signal peptide" evidence="1">
    <location>
        <begin position="1"/>
        <end position="26"/>
    </location>
</feature>
<evidence type="ECO:0000256" key="1">
    <source>
        <dbReference type="SAM" id="SignalP"/>
    </source>
</evidence>
<accession>A0ABP8MJ29</accession>
<comment type="caution">
    <text evidence="2">The sequence shown here is derived from an EMBL/GenBank/DDBJ whole genome shotgun (WGS) entry which is preliminary data.</text>
</comment>
<organism evidence="2 3">
    <name type="scientific">Novipirellula rosea</name>
    <dbReference type="NCBI Taxonomy" id="1031540"/>
    <lineage>
        <taxon>Bacteria</taxon>
        <taxon>Pseudomonadati</taxon>
        <taxon>Planctomycetota</taxon>
        <taxon>Planctomycetia</taxon>
        <taxon>Pirellulales</taxon>
        <taxon>Pirellulaceae</taxon>
        <taxon>Novipirellula</taxon>
    </lineage>
</organism>
<dbReference type="RefSeq" id="WP_339941988.1">
    <property type="nucleotide sequence ID" value="NZ_BAABGA010000022.1"/>
</dbReference>
<dbReference type="Proteomes" id="UP001500840">
    <property type="component" value="Unassembled WGS sequence"/>
</dbReference>
<protein>
    <submittedName>
        <fullName evidence="2">Uncharacterized protein</fullName>
    </submittedName>
</protein>
<evidence type="ECO:0000313" key="3">
    <source>
        <dbReference type="Proteomes" id="UP001500840"/>
    </source>
</evidence>
<feature type="chain" id="PRO_5045243780" evidence="1">
    <location>
        <begin position="27"/>
        <end position="56"/>
    </location>
</feature>
<keyword evidence="3" id="KW-1185">Reference proteome</keyword>
<evidence type="ECO:0000313" key="2">
    <source>
        <dbReference type="EMBL" id="GAA4450796.1"/>
    </source>
</evidence>